<feature type="domain" description="FAD-binding" evidence="7">
    <location>
        <begin position="3"/>
        <end position="362"/>
    </location>
</feature>
<protein>
    <recommendedName>
        <fullName evidence="7">FAD-binding domain-containing protein</fullName>
    </recommendedName>
</protein>
<accession>A0AAW0RTJ2</accession>
<dbReference type="PRINTS" id="PR00420">
    <property type="entry name" value="RNGMNOXGNASE"/>
</dbReference>
<comment type="similarity">
    <text evidence="1">Belongs to the paxM FAD-dependent monooxygenase family.</text>
</comment>
<keyword evidence="4" id="KW-0560">Oxidoreductase</keyword>
<evidence type="ECO:0000256" key="3">
    <source>
        <dbReference type="ARBA" id="ARBA00022827"/>
    </source>
</evidence>
<organism evidence="8 9">
    <name type="scientific">Beauveria asiatica</name>
    <dbReference type="NCBI Taxonomy" id="1069075"/>
    <lineage>
        <taxon>Eukaryota</taxon>
        <taxon>Fungi</taxon>
        <taxon>Dikarya</taxon>
        <taxon>Ascomycota</taxon>
        <taxon>Pezizomycotina</taxon>
        <taxon>Sordariomycetes</taxon>
        <taxon>Hypocreomycetidae</taxon>
        <taxon>Hypocreales</taxon>
        <taxon>Cordycipitaceae</taxon>
        <taxon>Beauveria</taxon>
    </lineage>
</organism>
<keyword evidence="5" id="KW-0503">Monooxygenase</keyword>
<name>A0AAW0RTJ2_9HYPO</name>
<dbReference type="InterPro" id="IPR036188">
    <property type="entry name" value="FAD/NAD-bd_sf"/>
</dbReference>
<dbReference type="GO" id="GO:0004497">
    <property type="term" value="F:monooxygenase activity"/>
    <property type="evidence" value="ECO:0007669"/>
    <property type="project" value="UniProtKB-KW"/>
</dbReference>
<evidence type="ECO:0000256" key="6">
    <source>
        <dbReference type="SAM" id="SignalP"/>
    </source>
</evidence>
<keyword evidence="9" id="KW-1185">Reference proteome</keyword>
<keyword evidence="6" id="KW-0732">Signal</keyword>
<dbReference type="EMBL" id="JAAHCF010000278">
    <property type="protein sequence ID" value="KAK8145577.1"/>
    <property type="molecule type" value="Genomic_DNA"/>
</dbReference>
<dbReference type="SUPFAM" id="SSF54373">
    <property type="entry name" value="FAD-linked reductases, C-terminal domain"/>
    <property type="match status" value="1"/>
</dbReference>
<dbReference type="Gene3D" id="3.50.50.60">
    <property type="entry name" value="FAD/NAD(P)-binding domain"/>
    <property type="match status" value="1"/>
</dbReference>
<evidence type="ECO:0000313" key="8">
    <source>
        <dbReference type="EMBL" id="KAK8145577.1"/>
    </source>
</evidence>
<evidence type="ECO:0000256" key="1">
    <source>
        <dbReference type="ARBA" id="ARBA00007992"/>
    </source>
</evidence>
<evidence type="ECO:0000256" key="5">
    <source>
        <dbReference type="ARBA" id="ARBA00023033"/>
    </source>
</evidence>
<feature type="chain" id="PRO_5043900764" description="FAD-binding domain-containing protein" evidence="6">
    <location>
        <begin position="18"/>
        <end position="470"/>
    </location>
</feature>
<proteinExistence type="inferred from homology"/>
<evidence type="ECO:0000259" key="7">
    <source>
        <dbReference type="Pfam" id="PF01494"/>
    </source>
</evidence>
<dbReference type="GO" id="GO:0071949">
    <property type="term" value="F:FAD binding"/>
    <property type="evidence" value="ECO:0007669"/>
    <property type="project" value="InterPro"/>
</dbReference>
<feature type="signal peptide" evidence="6">
    <location>
        <begin position="1"/>
        <end position="17"/>
    </location>
</feature>
<reference evidence="8 9" key="1">
    <citation type="submission" date="2020-02" db="EMBL/GenBank/DDBJ databases">
        <title>Comparative genomics of the hypocrealean fungal genus Beauvera.</title>
        <authorList>
            <person name="Showalter D.N."/>
            <person name="Bushley K.E."/>
            <person name="Rehner S.A."/>
        </authorList>
    </citation>
    <scope>NUCLEOTIDE SEQUENCE [LARGE SCALE GENOMIC DNA]</scope>
    <source>
        <strain evidence="8 9">ARSEF4384</strain>
    </source>
</reference>
<dbReference type="Pfam" id="PF01494">
    <property type="entry name" value="FAD_binding_3"/>
    <property type="match status" value="1"/>
</dbReference>
<dbReference type="PANTHER" id="PTHR13789:SF215">
    <property type="entry name" value="FAD-BINDING DOMAIN-CONTAINING PROTEIN-RELATED"/>
    <property type="match status" value="1"/>
</dbReference>
<evidence type="ECO:0000256" key="2">
    <source>
        <dbReference type="ARBA" id="ARBA00022630"/>
    </source>
</evidence>
<gene>
    <name evidence="8" type="ORF">G3M48_004258</name>
</gene>
<dbReference type="InterPro" id="IPR050493">
    <property type="entry name" value="FAD-dep_Monooxygenase_BioMet"/>
</dbReference>
<dbReference type="SUPFAM" id="SSF51905">
    <property type="entry name" value="FAD/NAD(P)-binding domain"/>
    <property type="match status" value="1"/>
</dbReference>
<evidence type="ECO:0000313" key="9">
    <source>
        <dbReference type="Proteomes" id="UP001397290"/>
    </source>
</evidence>
<keyword evidence="3" id="KW-0274">FAD</keyword>
<sequence>MLHVVIAGAGIAGLAAAVSLRRAGHHVQLYEQSSLNNEIGAAITIPPNASRILLAWGVRPQDWRFVLAEGASAHDPFTMGKTMDFGSKGSAEKIGGAPMYLSHRVDLHNCLKWLATREQGPGVPAKIHRRSKVAAFKFKDPEAPSITLQNGEVIHADLIVGADGVHSRAAEAVLQHKVEAIAPQHSNICYRFLIPASVLEEDPETRHWNITNRSRMRIFPHNDTQRRLVTYACRDNTVHNFVGLFYDESARLGTEDWQASVKVDEIVDRFKDFHPYIVKVIRKAKDVKRWPLLYRYPLKRWHRDMLVLVGDAAHPMLPHQGQGGAQSIEDGLVLGISLLGARSRNDIERRLGIYQDVRRNRASVIQILSNIGQDLAQQLEKEVLPYLDKDKIPTNPAQIQQFNFGYDAIQAALEAMRRHEPGFSLPANFFDEKVVGVPPKTAVAVQRTGASLPHCRSATTDAGPAAVEIS</sequence>
<comment type="caution">
    <text evidence="8">The sequence shown here is derived from an EMBL/GenBank/DDBJ whole genome shotgun (WGS) entry which is preliminary data.</text>
</comment>
<keyword evidence="2" id="KW-0285">Flavoprotein</keyword>
<dbReference type="AlphaFoldDB" id="A0AAW0RTJ2"/>
<dbReference type="InterPro" id="IPR002938">
    <property type="entry name" value="FAD-bd"/>
</dbReference>
<evidence type="ECO:0000256" key="4">
    <source>
        <dbReference type="ARBA" id="ARBA00023002"/>
    </source>
</evidence>
<dbReference type="PANTHER" id="PTHR13789">
    <property type="entry name" value="MONOOXYGENASE"/>
    <property type="match status" value="1"/>
</dbReference>
<dbReference type="Proteomes" id="UP001397290">
    <property type="component" value="Unassembled WGS sequence"/>
</dbReference>